<reference evidence="1" key="2">
    <citation type="submission" date="2015-06" db="UniProtKB">
        <authorList>
            <consortium name="EnsemblPlants"/>
        </authorList>
    </citation>
    <scope>IDENTIFICATION</scope>
    <source>
        <strain evidence="1">DM1-3 516 R44</strain>
    </source>
</reference>
<evidence type="ECO:0000313" key="1">
    <source>
        <dbReference type="EnsemblPlants" id="PGSC0003DMT400097737"/>
    </source>
</evidence>
<evidence type="ECO:0000313" key="2">
    <source>
        <dbReference type="Proteomes" id="UP000011115"/>
    </source>
</evidence>
<dbReference type="InParanoid" id="M1E1B4"/>
<evidence type="ECO:0008006" key="3">
    <source>
        <dbReference type="Google" id="ProtNLM"/>
    </source>
</evidence>
<name>M1E1B4_SOLTU</name>
<proteinExistence type="predicted"/>
<protein>
    <recommendedName>
        <fullName evidence="3">Polyprotein protein</fullName>
    </recommendedName>
</protein>
<organism evidence="1 2">
    <name type="scientific">Solanum tuberosum</name>
    <name type="common">Potato</name>
    <dbReference type="NCBI Taxonomy" id="4113"/>
    <lineage>
        <taxon>Eukaryota</taxon>
        <taxon>Viridiplantae</taxon>
        <taxon>Streptophyta</taxon>
        <taxon>Embryophyta</taxon>
        <taxon>Tracheophyta</taxon>
        <taxon>Spermatophyta</taxon>
        <taxon>Magnoliopsida</taxon>
        <taxon>eudicotyledons</taxon>
        <taxon>Gunneridae</taxon>
        <taxon>Pentapetalae</taxon>
        <taxon>asterids</taxon>
        <taxon>lamiids</taxon>
        <taxon>Solanales</taxon>
        <taxon>Solanaceae</taxon>
        <taxon>Solanoideae</taxon>
        <taxon>Solaneae</taxon>
        <taxon>Solanum</taxon>
    </lineage>
</organism>
<dbReference type="EnsemblPlants" id="PGSC0003DMT400097737">
    <property type="protein sequence ID" value="PGSC0003DMT400097737"/>
    <property type="gene ID" value="PGSC0003DMG400047308"/>
</dbReference>
<dbReference type="Gramene" id="PGSC0003DMT400097737">
    <property type="protein sequence ID" value="PGSC0003DMT400097737"/>
    <property type="gene ID" value="PGSC0003DMG400047308"/>
</dbReference>
<reference evidence="2" key="1">
    <citation type="journal article" date="2011" name="Nature">
        <title>Genome sequence and analysis of the tuber crop potato.</title>
        <authorList>
            <consortium name="The Potato Genome Sequencing Consortium"/>
        </authorList>
    </citation>
    <scope>NUCLEOTIDE SEQUENCE [LARGE SCALE GENOMIC DNA]</scope>
    <source>
        <strain evidence="2">cv. DM1-3 516 R44</strain>
    </source>
</reference>
<accession>M1E1B4</accession>
<dbReference type="AlphaFoldDB" id="M1E1B4"/>
<sequence>MGILVLVFWGWYKEDPKGFIDEVYKVLAIMGLTSVEKAELATYQLKVVAQVWLEARVPGMIERALTAVVTPLRESIDALVTRIEVCESGQGATHEVTTLKAAIAKLRKDVDQL</sequence>
<dbReference type="PaxDb" id="4113-PGSC0003DMT400097737"/>
<dbReference type="Proteomes" id="UP000011115">
    <property type="component" value="Unassembled WGS sequence"/>
</dbReference>
<dbReference type="HOGENOM" id="CLU_2137908_0_0_1"/>
<keyword evidence="2" id="KW-1185">Reference proteome</keyword>